<dbReference type="InterPro" id="IPR001680">
    <property type="entry name" value="WD40_rpt"/>
</dbReference>
<gene>
    <name evidence="1" type="ORF">SBAD_LOCUS9419</name>
</gene>
<dbReference type="SUPFAM" id="SSF50978">
    <property type="entry name" value="WD40 repeat-like"/>
    <property type="match status" value="1"/>
</dbReference>
<organism evidence="3">
    <name type="scientific">Soboliphyme baturini</name>
    <dbReference type="NCBI Taxonomy" id="241478"/>
    <lineage>
        <taxon>Eukaryota</taxon>
        <taxon>Metazoa</taxon>
        <taxon>Ecdysozoa</taxon>
        <taxon>Nematoda</taxon>
        <taxon>Enoplea</taxon>
        <taxon>Dorylaimia</taxon>
        <taxon>Dioctophymatida</taxon>
        <taxon>Dioctophymatoidea</taxon>
        <taxon>Soboliphymatidae</taxon>
        <taxon>Soboliphyme</taxon>
    </lineage>
</organism>
<evidence type="ECO:0000313" key="1">
    <source>
        <dbReference type="EMBL" id="VDP23025.1"/>
    </source>
</evidence>
<protein>
    <submittedName>
        <fullName evidence="3">WD_REPEATS_REGION domain-containing protein</fullName>
    </submittedName>
</protein>
<dbReference type="AlphaFoldDB" id="A0A183J0M1"/>
<dbReference type="PANTHER" id="PTHR44099">
    <property type="entry name" value="RABCONNECTIN-3B, ISOFORM A"/>
    <property type="match status" value="1"/>
</dbReference>
<evidence type="ECO:0000313" key="2">
    <source>
        <dbReference type="Proteomes" id="UP000270296"/>
    </source>
</evidence>
<evidence type="ECO:0000313" key="3">
    <source>
        <dbReference type="WBParaSite" id="SBAD_0000976201-mRNA-1"/>
    </source>
</evidence>
<dbReference type="Gene3D" id="2.130.10.10">
    <property type="entry name" value="YVTN repeat-like/Quinoprotein amine dehydrogenase"/>
    <property type="match status" value="1"/>
</dbReference>
<proteinExistence type="predicted"/>
<reference evidence="3" key="1">
    <citation type="submission" date="2016-06" db="UniProtKB">
        <authorList>
            <consortium name="WormBaseParasite"/>
        </authorList>
    </citation>
    <scope>IDENTIFICATION</scope>
</reference>
<dbReference type="GO" id="GO:0005737">
    <property type="term" value="C:cytoplasm"/>
    <property type="evidence" value="ECO:0007669"/>
    <property type="project" value="TreeGrafter"/>
</dbReference>
<dbReference type="InterPro" id="IPR015943">
    <property type="entry name" value="WD40/YVTN_repeat-like_dom_sf"/>
</dbReference>
<reference evidence="1 2" key="2">
    <citation type="submission" date="2018-11" db="EMBL/GenBank/DDBJ databases">
        <authorList>
            <consortium name="Pathogen Informatics"/>
        </authorList>
    </citation>
    <scope>NUCLEOTIDE SEQUENCE [LARGE SCALE GENOMIC DNA]</scope>
</reference>
<dbReference type="InterPro" id="IPR049916">
    <property type="entry name" value="WDR72-like"/>
</dbReference>
<accession>A0A183J0M1</accession>
<dbReference type="InterPro" id="IPR036322">
    <property type="entry name" value="WD40_repeat_dom_sf"/>
</dbReference>
<dbReference type="WBParaSite" id="SBAD_0000976201-mRNA-1">
    <property type="protein sequence ID" value="SBAD_0000976201-mRNA-1"/>
    <property type="gene ID" value="SBAD_0000976201"/>
</dbReference>
<dbReference type="SMART" id="SM00320">
    <property type="entry name" value="WD40"/>
    <property type="match status" value="2"/>
</dbReference>
<dbReference type="OrthoDB" id="338622at2759"/>
<keyword evidence="2" id="KW-1185">Reference proteome</keyword>
<sequence length="206" mass="22662">MLLSSNGLVIPVVVWGKEPISHRITSVCALLHTRIVVTGSEEGFICVWKFDEEYKLQPVLLLAGHDGAVLALCKAHQKSEGDEFFSSDQNGNLLLWNSSDGRCVQSSTSRYVHTQLSVQAVDFGESVSEFLFCAGRYSEIVAISPKNLQVLVRFASRVEPDWISAFCLFGTKQKSDVIIGVTVAGLVKIWSLQNVAENVSMTLIIK</sequence>
<dbReference type="PANTHER" id="PTHR44099:SF4">
    <property type="entry name" value="RABCONNECTIN-3B, ISOFORM A"/>
    <property type="match status" value="1"/>
</dbReference>
<dbReference type="Proteomes" id="UP000270296">
    <property type="component" value="Unassembled WGS sequence"/>
</dbReference>
<dbReference type="EMBL" id="UZAM01012696">
    <property type="protein sequence ID" value="VDP23025.1"/>
    <property type="molecule type" value="Genomic_DNA"/>
</dbReference>
<name>A0A183J0M1_9BILA</name>